<keyword evidence="5 14" id="KW-0808">Transferase</keyword>
<evidence type="ECO:0000256" key="4">
    <source>
        <dbReference type="ARBA" id="ARBA00022643"/>
    </source>
</evidence>
<dbReference type="RefSeq" id="WP_243367033.1">
    <property type="nucleotide sequence ID" value="NZ_CP094348.1"/>
</dbReference>
<reference evidence="16" key="2">
    <citation type="submission" date="2022-04" db="EMBL/GenBank/DDBJ databases">
        <title>Antimicrobial genetic elements in methicillin-resistant Macrococcus armenti.</title>
        <authorList>
            <person name="Keller J.E."/>
            <person name="Schwendener S."/>
            <person name="Pantucek R."/>
            <person name="Perreten V."/>
        </authorList>
    </citation>
    <scope>NUCLEOTIDE SEQUENCE</scope>
    <source>
        <strain evidence="16">CCM 2609</strain>
    </source>
</reference>
<keyword evidence="10 14" id="KW-0067">ATP-binding</keyword>
<evidence type="ECO:0000256" key="12">
    <source>
        <dbReference type="ARBA" id="ARBA00047880"/>
    </source>
</evidence>
<evidence type="ECO:0000313" key="17">
    <source>
        <dbReference type="Proteomes" id="UP000830343"/>
    </source>
</evidence>
<gene>
    <name evidence="16" type="ORF">MRZ06_04910</name>
</gene>
<dbReference type="CDD" id="cd02064">
    <property type="entry name" value="FAD_synthetase_N"/>
    <property type="match status" value="1"/>
</dbReference>
<name>A0ABY3ZXZ5_9STAP</name>
<organism evidence="16 17">
    <name type="scientific">Macrococcus armenti</name>
    <dbReference type="NCBI Taxonomy" id="2875764"/>
    <lineage>
        <taxon>Bacteria</taxon>
        <taxon>Bacillati</taxon>
        <taxon>Bacillota</taxon>
        <taxon>Bacilli</taxon>
        <taxon>Bacillales</taxon>
        <taxon>Staphylococcaceae</taxon>
        <taxon>Macrococcus</taxon>
    </lineage>
</organism>
<keyword evidence="3 14" id="KW-0285">Flavoprotein</keyword>
<evidence type="ECO:0000259" key="15">
    <source>
        <dbReference type="SMART" id="SM00904"/>
    </source>
</evidence>
<dbReference type="NCBIfam" id="TIGR00083">
    <property type="entry name" value="ribF"/>
    <property type="match status" value="1"/>
</dbReference>
<evidence type="ECO:0000256" key="9">
    <source>
        <dbReference type="ARBA" id="ARBA00022827"/>
    </source>
</evidence>
<dbReference type="Pfam" id="PF01687">
    <property type="entry name" value="Flavokinase"/>
    <property type="match status" value="1"/>
</dbReference>
<dbReference type="InterPro" id="IPR015864">
    <property type="entry name" value="FAD_synthase"/>
</dbReference>
<dbReference type="Gene3D" id="2.40.30.30">
    <property type="entry name" value="Riboflavin kinase-like"/>
    <property type="match status" value="1"/>
</dbReference>
<feature type="domain" description="Riboflavin kinase" evidence="15">
    <location>
        <begin position="183"/>
        <end position="312"/>
    </location>
</feature>
<evidence type="ECO:0000256" key="11">
    <source>
        <dbReference type="ARBA" id="ARBA00023268"/>
    </source>
</evidence>
<keyword evidence="6 14" id="KW-0548">Nucleotidyltransferase</keyword>
<evidence type="ECO:0000256" key="8">
    <source>
        <dbReference type="ARBA" id="ARBA00022777"/>
    </source>
</evidence>
<dbReference type="Proteomes" id="UP000830343">
    <property type="component" value="Chromosome"/>
</dbReference>
<protein>
    <recommendedName>
        <fullName evidence="14">Riboflavin biosynthesis protein</fullName>
    </recommendedName>
    <domain>
        <recommendedName>
            <fullName evidence="14">Riboflavin kinase</fullName>
            <ecNumber evidence="14">2.7.1.26</ecNumber>
        </recommendedName>
        <alternativeName>
            <fullName evidence="14">Flavokinase</fullName>
        </alternativeName>
    </domain>
    <domain>
        <recommendedName>
            <fullName evidence="14">FMN adenylyltransferase</fullName>
            <ecNumber evidence="14">2.7.7.2</ecNumber>
        </recommendedName>
        <alternativeName>
            <fullName evidence="14">FAD pyrophosphorylase</fullName>
        </alternativeName>
        <alternativeName>
            <fullName evidence="14">FAD synthase</fullName>
        </alternativeName>
    </domain>
</protein>
<dbReference type="Pfam" id="PF06574">
    <property type="entry name" value="FAD_syn"/>
    <property type="match status" value="1"/>
</dbReference>
<evidence type="ECO:0000256" key="2">
    <source>
        <dbReference type="ARBA" id="ARBA00005201"/>
    </source>
</evidence>
<dbReference type="SUPFAM" id="SSF82114">
    <property type="entry name" value="Riboflavin kinase-like"/>
    <property type="match status" value="1"/>
</dbReference>
<dbReference type="EMBL" id="CP094348">
    <property type="protein sequence ID" value="UOB21427.1"/>
    <property type="molecule type" value="Genomic_DNA"/>
</dbReference>
<dbReference type="EC" id="2.7.7.2" evidence="14"/>
<dbReference type="SUPFAM" id="SSF52374">
    <property type="entry name" value="Nucleotidylyl transferase"/>
    <property type="match status" value="1"/>
</dbReference>
<dbReference type="EC" id="2.7.1.26" evidence="14"/>
<dbReference type="PANTHER" id="PTHR22749:SF6">
    <property type="entry name" value="RIBOFLAVIN KINASE"/>
    <property type="match status" value="1"/>
</dbReference>
<evidence type="ECO:0000256" key="3">
    <source>
        <dbReference type="ARBA" id="ARBA00022630"/>
    </source>
</evidence>
<dbReference type="GO" id="GO:0008531">
    <property type="term" value="F:riboflavin kinase activity"/>
    <property type="evidence" value="ECO:0007669"/>
    <property type="project" value="UniProtKB-EC"/>
</dbReference>
<evidence type="ECO:0000313" key="16">
    <source>
        <dbReference type="EMBL" id="UOB21427.1"/>
    </source>
</evidence>
<comment type="similarity">
    <text evidence="14">Belongs to the ribF family.</text>
</comment>
<evidence type="ECO:0000256" key="5">
    <source>
        <dbReference type="ARBA" id="ARBA00022679"/>
    </source>
</evidence>
<evidence type="ECO:0000256" key="1">
    <source>
        <dbReference type="ARBA" id="ARBA00004726"/>
    </source>
</evidence>
<evidence type="ECO:0000256" key="13">
    <source>
        <dbReference type="ARBA" id="ARBA00049494"/>
    </source>
</evidence>
<proteinExistence type="inferred from homology"/>
<evidence type="ECO:0000256" key="6">
    <source>
        <dbReference type="ARBA" id="ARBA00022695"/>
    </source>
</evidence>
<dbReference type="InterPro" id="IPR014729">
    <property type="entry name" value="Rossmann-like_a/b/a_fold"/>
</dbReference>
<comment type="pathway">
    <text evidence="1 14">Cofactor biosynthesis; FAD biosynthesis; FAD from FMN: step 1/1.</text>
</comment>
<comment type="pathway">
    <text evidence="2 14">Cofactor biosynthesis; FMN biosynthesis; FMN from riboflavin (ATP route): step 1/1.</text>
</comment>
<evidence type="ECO:0000256" key="7">
    <source>
        <dbReference type="ARBA" id="ARBA00022741"/>
    </source>
</evidence>
<reference evidence="16" key="1">
    <citation type="submission" date="2022-03" db="EMBL/GenBank/DDBJ databases">
        <authorList>
            <person name="Vrbovska V."/>
            <person name="Kovarovic V."/>
            <person name="Botka T."/>
            <person name="Pantucek R."/>
        </authorList>
    </citation>
    <scope>NUCLEOTIDE SEQUENCE</scope>
    <source>
        <strain evidence="16">CCM 2609</strain>
    </source>
</reference>
<dbReference type="InterPro" id="IPR002606">
    <property type="entry name" value="Riboflavin_kinase_bac"/>
</dbReference>
<evidence type="ECO:0000256" key="14">
    <source>
        <dbReference type="PIRNR" id="PIRNR004491"/>
    </source>
</evidence>
<dbReference type="PIRSF" id="PIRSF004491">
    <property type="entry name" value="FAD_Synth"/>
    <property type="match status" value="1"/>
</dbReference>
<keyword evidence="4 14" id="KW-0288">FMN</keyword>
<keyword evidence="8 14" id="KW-0418">Kinase</keyword>
<keyword evidence="11" id="KW-0511">Multifunctional enzyme</keyword>
<dbReference type="InterPro" id="IPR015865">
    <property type="entry name" value="Riboflavin_kinase_bac/euk"/>
</dbReference>
<keyword evidence="9 14" id="KW-0274">FAD</keyword>
<comment type="catalytic activity">
    <reaction evidence="12 14">
        <text>riboflavin + ATP = FMN + ADP + H(+)</text>
        <dbReference type="Rhea" id="RHEA:14357"/>
        <dbReference type="ChEBI" id="CHEBI:15378"/>
        <dbReference type="ChEBI" id="CHEBI:30616"/>
        <dbReference type="ChEBI" id="CHEBI:57986"/>
        <dbReference type="ChEBI" id="CHEBI:58210"/>
        <dbReference type="ChEBI" id="CHEBI:456216"/>
        <dbReference type="EC" id="2.7.1.26"/>
    </reaction>
</comment>
<dbReference type="Gene3D" id="3.40.50.620">
    <property type="entry name" value="HUPs"/>
    <property type="match status" value="1"/>
</dbReference>
<dbReference type="InterPro" id="IPR023465">
    <property type="entry name" value="Riboflavin_kinase_dom_sf"/>
</dbReference>
<dbReference type="PANTHER" id="PTHR22749">
    <property type="entry name" value="RIBOFLAVIN KINASE/FMN ADENYLYLTRANSFERASE"/>
    <property type="match status" value="1"/>
</dbReference>
<dbReference type="GO" id="GO:0003919">
    <property type="term" value="F:FMN adenylyltransferase activity"/>
    <property type="evidence" value="ECO:0007669"/>
    <property type="project" value="UniProtKB-EC"/>
</dbReference>
<dbReference type="NCBIfam" id="NF004162">
    <property type="entry name" value="PRK05627.1-5"/>
    <property type="match status" value="1"/>
</dbReference>
<dbReference type="NCBIfam" id="NF004160">
    <property type="entry name" value="PRK05627.1-3"/>
    <property type="match status" value="1"/>
</dbReference>
<evidence type="ECO:0000256" key="10">
    <source>
        <dbReference type="ARBA" id="ARBA00022840"/>
    </source>
</evidence>
<accession>A0ABY3ZXZ5</accession>
<comment type="catalytic activity">
    <reaction evidence="13 14">
        <text>FMN + ATP + H(+) = FAD + diphosphate</text>
        <dbReference type="Rhea" id="RHEA:17237"/>
        <dbReference type="ChEBI" id="CHEBI:15378"/>
        <dbReference type="ChEBI" id="CHEBI:30616"/>
        <dbReference type="ChEBI" id="CHEBI:33019"/>
        <dbReference type="ChEBI" id="CHEBI:57692"/>
        <dbReference type="ChEBI" id="CHEBI:58210"/>
        <dbReference type="EC" id="2.7.7.2"/>
    </reaction>
</comment>
<sequence length="317" mass="36139">MKTIEMIHPIEQCYDHEPCALAIGFFDGIHTGHQKVIEKMSHIAAEKGLKKAVMTFDPHPSVVLNPEKQRTDYLTPMYEKKRILENLGIDYLFIVPFTSSLAQMEERDFIANYFTKNKVKEVVAGFDFTYGKYGKGNMLKLEADKDGFEVTMVERHALNDEKVSTTLIRKDLKEGNIKSANKQLGRPYKITGLVVQGEKRGRTIGFPTANVEPNEIFVLPRLGVYAVTIKIEQTGKVFKGVCNVGVKPTFHDPEKQQISIEVNIFNFSDSIYGERVEVEWHDFLRPEQKFDGIDSLIAQINKDKEKAIEILNTLHID</sequence>
<dbReference type="SMART" id="SM00904">
    <property type="entry name" value="Flavokinase"/>
    <property type="match status" value="1"/>
</dbReference>
<keyword evidence="7 14" id="KW-0547">Nucleotide-binding</keyword>
<keyword evidence="17" id="KW-1185">Reference proteome</keyword>
<dbReference type="InterPro" id="IPR023468">
    <property type="entry name" value="Riboflavin_kinase"/>
</dbReference>